<keyword evidence="1" id="KW-0812">Transmembrane</keyword>
<evidence type="ECO:0000256" key="1">
    <source>
        <dbReference type="SAM" id="Phobius"/>
    </source>
</evidence>
<evidence type="ECO:0000313" key="2">
    <source>
        <dbReference type="EMBL" id="GAG25312.1"/>
    </source>
</evidence>
<name>X0WQ23_9ZZZZ</name>
<dbReference type="AlphaFoldDB" id="X0WQ23"/>
<organism evidence="2">
    <name type="scientific">marine sediment metagenome</name>
    <dbReference type="NCBI Taxonomy" id="412755"/>
    <lineage>
        <taxon>unclassified sequences</taxon>
        <taxon>metagenomes</taxon>
        <taxon>ecological metagenomes</taxon>
    </lineage>
</organism>
<reference evidence="2" key="1">
    <citation type="journal article" date="2014" name="Front. Microbiol.">
        <title>High frequency of phylogenetically diverse reductive dehalogenase-homologous genes in deep subseafloor sedimentary metagenomes.</title>
        <authorList>
            <person name="Kawai M."/>
            <person name="Futagami T."/>
            <person name="Toyoda A."/>
            <person name="Takaki Y."/>
            <person name="Nishi S."/>
            <person name="Hori S."/>
            <person name="Arai W."/>
            <person name="Tsubouchi T."/>
            <person name="Morono Y."/>
            <person name="Uchiyama I."/>
            <person name="Ito T."/>
            <person name="Fujiyama A."/>
            <person name="Inagaki F."/>
            <person name="Takami H."/>
        </authorList>
    </citation>
    <scope>NUCLEOTIDE SEQUENCE</scope>
    <source>
        <strain evidence="2">Expedition CK06-06</strain>
    </source>
</reference>
<keyword evidence="1" id="KW-0472">Membrane</keyword>
<dbReference type="EMBL" id="BARS01038675">
    <property type="protein sequence ID" value="GAG25312.1"/>
    <property type="molecule type" value="Genomic_DNA"/>
</dbReference>
<proteinExistence type="predicted"/>
<accession>X0WQ23</accession>
<sequence>QVVVYLWLFLKHCVTGRPQNFECFNFRVYVGPGKGETEHPARGYFMALVLVFSYAGMLATVRWLFL</sequence>
<comment type="caution">
    <text evidence="2">The sequence shown here is derived from an EMBL/GenBank/DDBJ whole genome shotgun (WGS) entry which is preliminary data.</text>
</comment>
<keyword evidence="1" id="KW-1133">Transmembrane helix</keyword>
<feature type="non-terminal residue" evidence="2">
    <location>
        <position position="1"/>
    </location>
</feature>
<protein>
    <submittedName>
        <fullName evidence="2">Uncharacterized protein</fullName>
    </submittedName>
</protein>
<gene>
    <name evidence="2" type="ORF">S01H1_59153</name>
</gene>
<feature type="transmembrane region" description="Helical" evidence="1">
    <location>
        <begin position="44"/>
        <end position="65"/>
    </location>
</feature>